<dbReference type="PROSITE" id="PS50850">
    <property type="entry name" value="MFS"/>
    <property type="match status" value="1"/>
</dbReference>
<dbReference type="AlphaFoldDB" id="A0A9P4NTX4"/>
<organism evidence="8 9">
    <name type="scientific">Tothia fuscella</name>
    <dbReference type="NCBI Taxonomy" id="1048955"/>
    <lineage>
        <taxon>Eukaryota</taxon>
        <taxon>Fungi</taxon>
        <taxon>Dikarya</taxon>
        <taxon>Ascomycota</taxon>
        <taxon>Pezizomycotina</taxon>
        <taxon>Dothideomycetes</taxon>
        <taxon>Pleosporomycetidae</taxon>
        <taxon>Venturiales</taxon>
        <taxon>Cylindrosympodiaceae</taxon>
        <taxon>Tothia</taxon>
    </lineage>
</organism>
<dbReference type="GO" id="GO:0022857">
    <property type="term" value="F:transmembrane transporter activity"/>
    <property type="evidence" value="ECO:0007669"/>
    <property type="project" value="InterPro"/>
</dbReference>
<keyword evidence="9" id="KW-1185">Reference proteome</keyword>
<feature type="transmembrane region" description="Helical" evidence="6">
    <location>
        <begin position="347"/>
        <end position="365"/>
    </location>
</feature>
<feature type="transmembrane region" description="Helical" evidence="6">
    <location>
        <begin position="319"/>
        <end position="340"/>
    </location>
</feature>
<evidence type="ECO:0000256" key="2">
    <source>
        <dbReference type="ARBA" id="ARBA00022448"/>
    </source>
</evidence>
<dbReference type="CDD" id="cd17502">
    <property type="entry name" value="MFS_Azr1_MDR_like"/>
    <property type="match status" value="1"/>
</dbReference>
<comment type="caution">
    <text evidence="8">The sequence shown here is derived from an EMBL/GenBank/DDBJ whole genome shotgun (WGS) entry which is preliminary data.</text>
</comment>
<dbReference type="Proteomes" id="UP000800235">
    <property type="component" value="Unassembled WGS sequence"/>
</dbReference>
<keyword evidence="2" id="KW-0813">Transport</keyword>
<feature type="transmembrane region" description="Helical" evidence="6">
    <location>
        <begin position="286"/>
        <end position="307"/>
    </location>
</feature>
<keyword evidence="3 6" id="KW-0812">Transmembrane</keyword>
<sequence length="520" mass="55750">MVDPVADEYPHGYRLAVIVLSLMLGMFLVALDNTILGTAIPRITDEFHDLNKVSWYGSVYFMTFGGGFQSTWGKLYKYFPIKLWFLLAMLVFEVGSLVCAVAQDPTTLIVGRAVAGVGGAGVAVGVYTMLGVAAAPEKRPQLLGYTGATYGIAAVLGPLIGGAFTEKVSWRWCFYINLPIGGLAAIFVFFFFKAPSNVKPVEATFKEKMLQMDFGGAALVMGAIISFILALQYGGQTHPWKSGTVIGLLVGCFAIFVVFVAWEIYQKERAMIVKRLFMERYVTVGSVYMFFFAGAYFVILYYLPIYFQSVYNNGPIGSGVKMLALIIPLTIAAIAQGFALTKIGIVPVFWIVGGALASIGCGLFYTMDSHTSTGKWIGYQIIVGFAAGGTFQVALSNAQVYSSIEDMSQVSAIINFCMTVGGAFFVSAAQSAFNNQLIKQIALTLPEIDPVAALGIGAGQIRSAFTPEQVPMVVEAYMAGLKAVFAITVAAFGTATLVGALGSWRRLNGKDLEKVTGGAA</sequence>
<dbReference type="PANTHER" id="PTHR23501:SF177">
    <property type="entry name" value="MAJOR FACILITATOR SUPERFAMILY (MFS) PROFILE DOMAIN-CONTAINING PROTEIN-RELATED"/>
    <property type="match status" value="1"/>
</dbReference>
<gene>
    <name evidence="8" type="ORF">EJ08DRAFT_587576</name>
</gene>
<accession>A0A9P4NTX4</accession>
<evidence type="ECO:0000256" key="1">
    <source>
        <dbReference type="ARBA" id="ARBA00004141"/>
    </source>
</evidence>
<dbReference type="Gene3D" id="1.20.1250.20">
    <property type="entry name" value="MFS general substrate transporter like domains"/>
    <property type="match status" value="2"/>
</dbReference>
<feature type="transmembrane region" description="Helical" evidence="6">
    <location>
        <begin position="83"/>
        <end position="103"/>
    </location>
</feature>
<evidence type="ECO:0000256" key="4">
    <source>
        <dbReference type="ARBA" id="ARBA00022989"/>
    </source>
</evidence>
<dbReference type="GO" id="GO:0005886">
    <property type="term" value="C:plasma membrane"/>
    <property type="evidence" value="ECO:0007669"/>
    <property type="project" value="TreeGrafter"/>
</dbReference>
<dbReference type="Pfam" id="PF07690">
    <property type="entry name" value="MFS_1"/>
    <property type="match status" value="1"/>
</dbReference>
<proteinExistence type="predicted"/>
<evidence type="ECO:0000313" key="8">
    <source>
        <dbReference type="EMBL" id="KAF2431298.1"/>
    </source>
</evidence>
<feature type="transmembrane region" description="Helical" evidence="6">
    <location>
        <begin position="213"/>
        <end position="233"/>
    </location>
</feature>
<dbReference type="PANTHER" id="PTHR23501">
    <property type="entry name" value="MAJOR FACILITATOR SUPERFAMILY"/>
    <property type="match status" value="1"/>
</dbReference>
<dbReference type="OrthoDB" id="10021397at2759"/>
<dbReference type="InterPro" id="IPR011701">
    <property type="entry name" value="MFS"/>
</dbReference>
<dbReference type="InterPro" id="IPR020846">
    <property type="entry name" value="MFS_dom"/>
</dbReference>
<feature type="transmembrane region" description="Helical" evidence="6">
    <location>
        <begin position="410"/>
        <end position="429"/>
    </location>
</feature>
<dbReference type="FunFam" id="1.20.1720.10:FF:000012">
    <property type="entry name" value="MFS toxin efflux pump (AflT)"/>
    <property type="match status" value="1"/>
</dbReference>
<feature type="transmembrane region" description="Helical" evidence="6">
    <location>
        <begin position="245"/>
        <end position="265"/>
    </location>
</feature>
<dbReference type="SUPFAM" id="SSF103473">
    <property type="entry name" value="MFS general substrate transporter"/>
    <property type="match status" value="2"/>
</dbReference>
<feature type="transmembrane region" description="Helical" evidence="6">
    <location>
        <begin position="483"/>
        <end position="504"/>
    </location>
</feature>
<reference evidence="8" key="1">
    <citation type="journal article" date="2020" name="Stud. Mycol.">
        <title>101 Dothideomycetes genomes: a test case for predicting lifestyles and emergence of pathogens.</title>
        <authorList>
            <person name="Haridas S."/>
            <person name="Albert R."/>
            <person name="Binder M."/>
            <person name="Bloem J."/>
            <person name="Labutti K."/>
            <person name="Salamov A."/>
            <person name="Andreopoulos B."/>
            <person name="Baker S."/>
            <person name="Barry K."/>
            <person name="Bills G."/>
            <person name="Bluhm B."/>
            <person name="Cannon C."/>
            <person name="Castanera R."/>
            <person name="Culley D."/>
            <person name="Daum C."/>
            <person name="Ezra D."/>
            <person name="Gonzalez J."/>
            <person name="Henrissat B."/>
            <person name="Kuo A."/>
            <person name="Liang C."/>
            <person name="Lipzen A."/>
            <person name="Lutzoni F."/>
            <person name="Magnuson J."/>
            <person name="Mondo S."/>
            <person name="Nolan M."/>
            <person name="Ohm R."/>
            <person name="Pangilinan J."/>
            <person name="Park H.-J."/>
            <person name="Ramirez L."/>
            <person name="Alfaro M."/>
            <person name="Sun H."/>
            <person name="Tritt A."/>
            <person name="Yoshinaga Y."/>
            <person name="Zwiers L.-H."/>
            <person name="Turgeon B."/>
            <person name="Goodwin S."/>
            <person name="Spatafora J."/>
            <person name="Crous P."/>
            <person name="Grigoriev I."/>
        </authorList>
    </citation>
    <scope>NUCLEOTIDE SEQUENCE</scope>
    <source>
        <strain evidence="8">CBS 130266</strain>
    </source>
</reference>
<keyword evidence="5 6" id="KW-0472">Membrane</keyword>
<feature type="transmembrane region" description="Helical" evidence="6">
    <location>
        <begin position="142"/>
        <end position="160"/>
    </location>
</feature>
<feature type="transmembrane region" description="Helical" evidence="6">
    <location>
        <begin position="377"/>
        <end position="398"/>
    </location>
</feature>
<name>A0A9P4NTX4_9PEZI</name>
<evidence type="ECO:0000256" key="6">
    <source>
        <dbReference type="SAM" id="Phobius"/>
    </source>
</evidence>
<protein>
    <recommendedName>
        <fullName evidence="7">Major facilitator superfamily (MFS) profile domain-containing protein</fullName>
    </recommendedName>
</protein>
<feature type="transmembrane region" description="Helical" evidence="6">
    <location>
        <begin position="109"/>
        <end position="130"/>
    </location>
</feature>
<evidence type="ECO:0000256" key="5">
    <source>
        <dbReference type="ARBA" id="ARBA00023136"/>
    </source>
</evidence>
<evidence type="ECO:0000259" key="7">
    <source>
        <dbReference type="PROSITE" id="PS50850"/>
    </source>
</evidence>
<keyword evidence="4 6" id="KW-1133">Transmembrane helix</keyword>
<feature type="domain" description="Major facilitator superfamily (MFS) profile" evidence="7">
    <location>
        <begin position="18"/>
        <end position="520"/>
    </location>
</feature>
<evidence type="ECO:0000313" key="9">
    <source>
        <dbReference type="Proteomes" id="UP000800235"/>
    </source>
</evidence>
<comment type="subcellular location">
    <subcellularLocation>
        <location evidence="1">Membrane</location>
        <topology evidence="1">Multi-pass membrane protein</topology>
    </subcellularLocation>
</comment>
<feature type="transmembrane region" description="Helical" evidence="6">
    <location>
        <begin position="12"/>
        <end position="31"/>
    </location>
</feature>
<feature type="transmembrane region" description="Helical" evidence="6">
    <location>
        <begin position="172"/>
        <end position="192"/>
    </location>
</feature>
<evidence type="ECO:0000256" key="3">
    <source>
        <dbReference type="ARBA" id="ARBA00022692"/>
    </source>
</evidence>
<dbReference type="InterPro" id="IPR036259">
    <property type="entry name" value="MFS_trans_sf"/>
</dbReference>
<dbReference type="EMBL" id="MU007033">
    <property type="protein sequence ID" value="KAF2431298.1"/>
    <property type="molecule type" value="Genomic_DNA"/>
</dbReference>